<evidence type="ECO:0000313" key="2">
    <source>
        <dbReference type="Proteomes" id="UP000619078"/>
    </source>
</evidence>
<accession>A0A926S4Y5</accession>
<dbReference type="RefSeq" id="WP_191160846.1">
    <property type="nucleotide sequence ID" value="NZ_JACWMX010000001.1"/>
</dbReference>
<keyword evidence="2" id="KW-1185">Reference proteome</keyword>
<dbReference type="Proteomes" id="UP000619078">
    <property type="component" value="Unassembled WGS sequence"/>
</dbReference>
<dbReference type="Pfam" id="PF11751">
    <property type="entry name" value="PorP_SprF"/>
    <property type="match status" value="1"/>
</dbReference>
<proteinExistence type="predicted"/>
<protein>
    <submittedName>
        <fullName evidence="1">PorP/SprF family type IX secretion system membrane protein</fullName>
    </submittedName>
</protein>
<dbReference type="NCBIfam" id="TIGR03519">
    <property type="entry name" value="T9SS_PorP_fam"/>
    <property type="match status" value="1"/>
</dbReference>
<dbReference type="EMBL" id="JACWMX010000001">
    <property type="protein sequence ID" value="MBD1392201.1"/>
    <property type="molecule type" value="Genomic_DNA"/>
</dbReference>
<reference evidence="1" key="1">
    <citation type="submission" date="2020-09" db="EMBL/GenBank/DDBJ databases">
        <title>Novel species of Mucilaginibacter isolated from a glacier on the Tibetan Plateau.</title>
        <authorList>
            <person name="Liu Q."/>
            <person name="Xin Y.-H."/>
        </authorList>
    </citation>
    <scope>NUCLEOTIDE SEQUENCE</scope>
    <source>
        <strain evidence="1">ZB1P21</strain>
    </source>
</reference>
<dbReference type="AlphaFoldDB" id="A0A926S4Y5"/>
<sequence>MKGLARAGVFVLCMAFFGLRAIAQDHLYSQFFNSPLYLNPALTGQFQGDLRMNLIYRNQYTSVPGSLNYISGSIDYNVPQFGGGLGLLFTRSAEGTAYLTKNNLSGTYSYSVGSDDYVLSFGLQAGVTNRSVDYGKLVFSDQIDPRLGYIPGSGTAADPPLFNNKFYFDSGAGINLTVGNFNLGGAAQHLNRPDESFTGVPAKLAIRGTVHASYRLNLTWDDNLDDEDKPYIIPSVVVYKQSQAQSYSVGMQYKRRSINAGLWYRSSGQSGPSSVVLSLIFDLFINKEGGEKVRFGVSHDVPAGGLNYTNTSGTTEGSIGYETTLPSRTNIEHKFQGLRRCYDFY</sequence>
<organism evidence="1 2">
    <name type="scientific">Mucilaginibacter glaciei</name>
    <dbReference type="NCBI Taxonomy" id="2772109"/>
    <lineage>
        <taxon>Bacteria</taxon>
        <taxon>Pseudomonadati</taxon>
        <taxon>Bacteroidota</taxon>
        <taxon>Sphingobacteriia</taxon>
        <taxon>Sphingobacteriales</taxon>
        <taxon>Sphingobacteriaceae</taxon>
        <taxon>Mucilaginibacter</taxon>
    </lineage>
</organism>
<dbReference type="InterPro" id="IPR019861">
    <property type="entry name" value="PorP/SprF_Bacteroidetes"/>
</dbReference>
<name>A0A926S4Y5_9SPHI</name>
<comment type="caution">
    <text evidence="1">The sequence shown here is derived from an EMBL/GenBank/DDBJ whole genome shotgun (WGS) entry which is preliminary data.</text>
</comment>
<evidence type="ECO:0000313" key="1">
    <source>
        <dbReference type="EMBL" id="MBD1392201.1"/>
    </source>
</evidence>
<gene>
    <name evidence="1" type="ORF">IDJ76_03735</name>
</gene>